<evidence type="ECO:0000313" key="2">
    <source>
        <dbReference type="EMBL" id="GJN89554.1"/>
    </source>
</evidence>
<name>A0AAV5GK12_9BASI</name>
<comment type="caution">
    <text evidence="2">The sequence shown here is derived from an EMBL/GenBank/DDBJ whole genome shotgun (WGS) entry which is preliminary data.</text>
</comment>
<dbReference type="Proteomes" id="UP001342314">
    <property type="component" value="Unassembled WGS sequence"/>
</dbReference>
<reference evidence="2 3" key="1">
    <citation type="submission" date="2021-12" db="EMBL/GenBank/DDBJ databases">
        <title>High titer production of polyol ester of fatty acids by Rhodotorula paludigena BS15 towards product separation-free biomass refinery.</title>
        <authorList>
            <person name="Mano J."/>
            <person name="Ono H."/>
            <person name="Tanaka T."/>
            <person name="Naito K."/>
            <person name="Sushida H."/>
            <person name="Ike M."/>
            <person name="Tokuyasu K."/>
            <person name="Kitaoka M."/>
        </authorList>
    </citation>
    <scope>NUCLEOTIDE SEQUENCE [LARGE SCALE GENOMIC DNA]</scope>
    <source>
        <strain evidence="2 3">BS15</strain>
    </source>
</reference>
<evidence type="ECO:0000313" key="3">
    <source>
        <dbReference type="Proteomes" id="UP001342314"/>
    </source>
</evidence>
<evidence type="ECO:0000256" key="1">
    <source>
        <dbReference type="SAM" id="MobiDB-lite"/>
    </source>
</evidence>
<protein>
    <submittedName>
        <fullName evidence="2">Uncharacterized protein</fullName>
    </submittedName>
</protein>
<feature type="region of interest" description="Disordered" evidence="1">
    <location>
        <begin position="49"/>
        <end position="86"/>
    </location>
</feature>
<keyword evidence="3" id="KW-1185">Reference proteome</keyword>
<sequence length="86" mass="9539">MTKAPRVKLPSSRDPIYRAFYAAENEKLKVEKPASTGAYRRKMIQSLWRKQHSPNAAHQDKALSSSKVRAATASPKKRGKAGGESE</sequence>
<dbReference type="AlphaFoldDB" id="A0AAV5GK12"/>
<gene>
    <name evidence="2" type="ORF">Rhopal_002541-T1</name>
</gene>
<organism evidence="2 3">
    <name type="scientific">Rhodotorula paludigena</name>
    <dbReference type="NCBI Taxonomy" id="86838"/>
    <lineage>
        <taxon>Eukaryota</taxon>
        <taxon>Fungi</taxon>
        <taxon>Dikarya</taxon>
        <taxon>Basidiomycota</taxon>
        <taxon>Pucciniomycotina</taxon>
        <taxon>Microbotryomycetes</taxon>
        <taxon>Sporidiobolales</taxon>
        <taxon>Sporidiobolaceae</taxon>
        <taxon>Rhodotorula</taxon>
    </lineage>
</organism>
<accession>A0AAV5GK12</accession>
<dbReference type="EMBL" id="BQKY01000005">
    <property type="protein sequence ID" value="GJN89554.1"/>
    <property type="molecule type" value="Genomic_DNA"/>
</dbReference>
<proteinExistence type="predicted"/>